<reference evidence="4 5" key="1">
    <citation type="submission" date="2013-02" db="EMBL/GenBank/DDBJ databases">
        <title>Draft Genome Sequence of Streptomyces aurantiacus, Which Produces Setomimycin.</title>
        <authorList>
            <person name="Gruening B.A."/>
            <person name="Praeg A."/>
            <person name="Erxleben A."/>
            <person name="Guenther S."/>
            <person name="Mueller M."/>
        </authorList>
    </citation>
    <scope>NUCLEOTIDE SEQUENCE [LARGE SCALE GENOMIC DNA]</scope>
    <source>
        <strain evidence="4 5">JA 4570</strain>
    </source>
</reference>
<dbReference type="OrthoDB" id="8428274at2"/>
<keyword evidence="2" id="KW-0560">Oxidoreductase</keyword>
<evidence type="ECO:0000313" key="4">
    <source>
        <dbReference type="EMBL" id="EPH44414.1"/>
    </source>
</evidence>
<dbReference type="PATRIC" id="fig|1286094.4.peg.2519"/>
<evidence type="ECO:0000259" key="3">
    <source>
        <dbReference type="SMART" id="SM01008"/>
    </source>
</evidence>
<dbReference type="InterPro" id="IPR046867">
    <property type="entry name" value="AldOxase/xan_DH_MoCoBD2"/>
</dbReference>
<gene>
    <name evidence="4" type="ORF">STRAU_2546</name>
</gene>
<dbReference type="SUPFAM" id="SSF54665">
    <property type="entry name" value="CO dehydrogenase molybdoprotein N-domain-like"/>
    <property type="match status" value="1"/>
</dbReference>
<dbReference type="RefSeq" id="WP_016640675.1">
    <property type="nucleotide sequence ID" value="NZ_AOPZ01000100.1"/>
</dbReference>
<dbReference type="Pfam" id="PF20256">
    <property type="entry name" value="MoCoBD_2"/>
    <property type="match status" value="1"/>
</dbReference>
<comment type="caution">
    <text evidence="4">The sequence shown here is derived from an EMBL/GenBank/DDBJ whole genome shotgun (WGS) entry which is preliminary data.</text>
</comment>
<dbReference type="SMART" id="SM01008">
    <property type="entry name" value="Ald_Xan_dh_C"/>
    <property type="match status" value="1"/>
</dbReference>
<dbReference type="InterPro" id="IPR037165">
    <property type="entry name" value="AldOxase/xan_DH_Mopterin-bd_sf"/>
</dbReference>
<dbReference type="InterPro" id="IPR036856">
    <property type="entry name" value="Ald_Oxase/Xan_DH_a/b_sf"/>
</dbReference>
<dbReference type="Gene3D" id="3.90.1170.50">
    <property type="entry name" value="Aldehyde oxidase/xanthine dehydrogenase, a/b hammerhead"/>
    <property type="match status" value="1"/>
</dbReference>
<accession>S3ZNN4</accession>
<evidence type="ECO:0000256" key="1">
    <source>
        <dbReference type="ARBA" id="ARBA00022505"/>
    </source>
</evidence>
<dbReference type="Gene3D" id="3.30.365.10">
    <property type="entry name" value="Aldehyde oxidase/xanthine dehydrogenase, molybdopterin binding domain"/>
    <property type="match status" value="4"/>
</dbReference>
<proteinExistence type="predicted"/>
<dbReference type="PANTHER" id="PTHR11908:SF132">
    <property type="entry name" value="ALDEHYDE OXIDASE 1-RELATED"/>
    <property type="match status" value="1"/>
</dbReference>
<name>S3ZNN4_9ACTN</name>
<dbReference type="PANTHER" id="PTHR11908">
    <property type="entry name" value="XANTHINE DEHYDROGENASE"/>
    <property type="match status" value="1"/>
</dbReference>
<dbReference type="Pfam" id="PF01315">
    <property type="entry name" value="Ald_Xan_dh_C"/>
    <property type="match status" value="1"/>
</dbReference>
<organism evidence="4 5">
    <name type="scientific">Streptomyces aurantiacus JA 4570</name>
    <dbReference type="NCBI Taxonomy" id="1286094"/>
    <lineage>
        <taxon>Bacteria</taxon>
        <taxon>Bacillati</taxon>
        <taxon>Actinomycetota</taxon>
        <taxon>Actinomycetes</taxon>
        <taxon>Kitasatosporales</taxon>
        <taxon>Streptomycetaceae</taxon>
        <taxon>Streptomyces</taxon>
        <taxon>Streptomyces aurantiacus group</taxon>
    </lineage>
</organism>
<dbReference type="AlphaFoldDB" id="S3ZNN4"/>
<dbReference type="Proteomes" id="UP000014629">
    <property type="component" value="Unassembled WGS sequence"/>
</dbReference>
<protein>
    <submittedName>
        <fullName evidence="4">Putative xanthine dehydrogenase YagR molybdenum-binding subunit</fullName>
    </submittedName>
</protein>
<keyword evidence="1" id="KW-0500">Molybdenum</keyword>
<dbReference type="SUPFAM" id="SSF56003">
    <property type="entry name" value="Molybdenum cofactor-binding domain"/>
    <property type="match status" value="1"/>
</dbReference>
<dbReference type="Pfam" id="PF02738">
    <property type="entry name" value="MoCoBD_1"/>
    <property type="match status" value="1"/>
</dbReference>
<dbReference type="InterPro" id="IPR000674">
    <property type="entry name" value="Ald_Oxase/Xan_DH_a/b"/>
</dbReference>
<sequence>MTTTAPTPVDGPIGRPLDRVEGHAKVTGTARYAAEVPLPGLTHAVLVGARVARGRITSIDAAEAERAEGVLAVLTHENLGKIAAQPPLLPSLAGSVAPGETFFPMQGDEIHYAGQHVALVVADTYERALHASRLVRISYAEEPSVTVIDQGRDQAYEPEAIFAGFVPGRTERGDVEAALGAADVTVDRTFTFAANHHNPIETSAATAYWEGDRLTLHDTTQGVTATQHTVAALLGVPHTRIRVIGHFTGGSFGGKAMVWHHPALAALAARKVGRPVRLALTREQMFVGCGHREEQEQRLTLGADKEGRLVALRHHKLSPTSPFDHWAEPSLGVAGQLYACPNYEGVYRLIRANTTTPTFMRCPGEATGLFALETAMDELAERVDLDPLELRLRNYTENDPASGRPWSSNGLRECLERGAERIGWERRAAPPARDGDWLIGLGMAASAYPVYGPNNPQRARARLYADGTAVVQAAVTDIGTGVLTVMTQVAAEALGLPVERCRFEGGDTDLPNVAAAVGSSGAGMVSATVHAAASALREQLVARAVGDEGSPLHGADPADVDVRDGRMVLRDAPGTGEDYAELLQRNFLPDMEATGSWGPPPQDAPFASMTFGAQFAEVAVDPVLGLVRVRRLAGAFAPGRVLNAKTARSQLMGGMIWGLSQALLEATHMEPRTGRWANASLGEYLVPVNADAPDVDVDFIEVQDTVVNPLGVKGVGEVGQAGVAPAIANAIHHAIGRRLRKLPITIEDIVAGGDEAPQ</sequence>
<dbReference type="InterPro" id="IPR016208">
    <property type="entry name" value="Ald_Oxase/xanthine_DH-like"/>
</dbReference>
<dbReference type="GO" id="GO:0005506">
    <property type="term" value="F:iron ion binding"/>
    <property type="evidence" value="ECO:0007669"/>
    <property type="project" value="InterPro"/>
</dbReference>
<dbReference type="EMBL" id="AOPZ01000100">
    <property type="protein sequence ID" value="EPH44414.1"/>
    <property type="molecule type" value="Genomic_DNA"/>
</dbReference>
<keyword evidence="5" id="KW-1185">Reference proteome</keyword>
<evidence type="ECO:0000313" key="5">
    <source>
        <dbReference type="Proteomes" id="UP000014629"/>
    </source>
</evidence>
<feature type="domain" description="Aldehyde oxidase/xanthine dehydrogenase a/b hammerhead" evidence="3">
    <location>
        <begin position="27"/>
        <end position="143"/>
    </location>
</feature>
<evidence type="ECO:0000256" key="2">
    <source>
        <dbReference type="ARBA" id="ARBA00023002"/>
    </source>
</evidence>
<dbReference type="GO" id="GO:0016491">
    <property type="term" value="F:oxidoreductase activity"/>
    <property type="evidence" value="ECO:0007669"/>
    <property type="project" value="UniProtKB-KW"/>
</dbReference>
<dbReference type="InterPro" id="IPR008274">
    <property type="entry name" value="AldOxase/xan_DH_MoCoBD1"/>
</dbReference>